<dbReference type="EMBL" id="JACHID010000003">
    <property type="protein sequence ID" value="MBB5021345.1"/>
    <property type="molecule type" value="Genomic_DNA"/>
</dbReference>
<keyword evidence="1" id="KW-0732">Signal</keyword>
<comment type="caution">
    <text evidence="2">The sequence shown here is derived from an EMBL/GenBank/DDBJ whole genome shotgun (WGS) entry which is preliminary data.</text>
</comment>
<proteinExistence type="predicted"/>
<dbReference type="RefSeq" id="WP_183729871.1">
    <property type="nucleotide sequence ID" value="NZ_JACHID010000003.1"/>
</dbReference>
<protein>
    <submittedName>
        <fullName evidence="2">Uncharacterized protein</fullName>
    </submittedName>
</protein>
<reference evidence="2 3" key="1">
    <citation type="submission" date="2020-08" db="EMBL/GenBank/DDBJ databases">
        <title>Genomic Encyclopedia of Type Strains, Phase IV (KMG-IV): sequencing the most valuable type-strain genomes for metagenomic binning, comparative biology and taxonomic classification.</title>
        <authorList>
            <person name="Goeker M."/>
        </authorList>
    </citation>
    <scope>NUCLEOTIDE SEQUENCE [LARGE SCALE GENOMIC DNA]</scope>
    <source>
        <strain evidence="2 3">DSM 22071</strain>
    </source>
</reference>
<feature type="signal peptide" evidence="1">
    <location>
        <begin position="1"/>
        <end position="24"/>
    </location>
</feature>
<evidence type="ECO:0000313" key="2">
    <source>
        <dbReference type="EMBL" id="MBB5021345.1"/>
    </source>
</evidence>
<gene>
    <name evidence="2" type="ORF">HNR37_000654</name>
</gene>
<dbReference type="AlphaFoldDB" id="A0A7W8DGF1"/>
<dbReference type="Proteomes" id="UP000528322">
    <property type="component" value="Unassembled WGS sequence"/>
</dbReference>
<evidence type="ECO:0000256" key="1">
    <source>
        <dbReference type="SAM" id="SignalP"/>
    </source>
</evidence>
<keyword evidence="3" id="KW-1185">Reference proteome</keyword>
<accession>A0A7W8DGF1</accession>
<name>A0A7W8DGF1_9BACT</name>
<organism evidence="2 3">
    <name type="scientific">Desulfurispira natronophila</name>
    <dbReference type="NCBI Taxonomy" id="682562"/>
    <lineage>
        <taxon>Bacteria</taxon>
        <taxon>Pseudomonadati</taxon>
        <taxon>Chrysiogenota</taxon>
        <taxon>Chrysiogenia</taxon>
        <taxon>Chrysiogenales</taxon>
        <taxon>Chrysiogenaceae</taxon>
        <taxon>Desulfurispira</taxon>
    </lineage>
</organism>
<evidence type="ECO:0000313" key="3">
    <source>
        <dbReference type="Proteomes" id="UP000528322"/>
    </source>
</evidence>
<feature type="chain" id="PRO_5031390172" evidence="1">
    <location>
        <begin position="25"/>
        <end position="368"/>
    </location>
</feature>
<sequence>MITGLKKALFFVAACLLVAGSSLADDEVQRSSAPTPFDMVALLAAQGDMNPMELANQIFDMGMLVNMRVPMEHLRVRFVDTTTGNEIGRDERRQILGQSRQDWSHALIHTLFENFPMPSGTSAATMMDIFDAAAFASMRIPPETLAIEFYDVRTGPTGKTDGGVSGRVPDYVYVPSTSKLIEADANENEGVVSQQPEVDDLAARARQIALADQRRREAEAEARFTPDRAYALLIERAVDNGDVFMPESDAVFLSPFYAHADSEAEFLDRVRQEARRLESQRRGWAQMGRKPIDINDPFVAVYPLKVVDGMVVYGGFIPMHLVDHRGRELAENLSDDQVRAVQVEREKFITVYAPDIQEQHRSYLNINP</sequence>